<sequence>MSKASQDHIVIRRLSAGTMFAGLLILTGCQTPEQERYADLDTCSGMGARYGSSSHTACMLQQQQRRDDAQLRTLESARLSQIMAEDARRQHERMRRERRRD</sequence>
<name>A0A4D7Z5D9_AGRTU</name>
<proteinExistence type="predicted"/>
<evidence type="ECO:0000313" key="1">
    <source>
        <dbReference type="EMBL" id="QCL97400.1"/>
    </source>
</evidence>
<dbReference type="AlphaFoldDB" id="A0A4D7Z5D9"/>
<accession>A0A4D7Z5D9</accession>
<organism evidence="1 2">
    <name type="scientific">Agrobacterium tumefaciens</name>
    <dbReference type="NCBI Taxonomy" id="358"/>
    <lineage>
        <taxon>Bacteria</taxon>
        <taxon>Pseudomonadati</taxon>
        <taxon>Pseudomonadota</taxon>
        <taxon>Alphaproteobacteria</taxon>
        <taxon>Hyphomicrobiales</taxon>
        <taxon>Rhizobiaceae</taxon>
        <taxon>Rhizobium/Agrobacterium group</taxon>
        <taxon>Agrobacterium</taxon>
        <taxon>Agrobacterium tumefaciens complex</taxon>
    </lineage>
</organism>
<gene>
    <name evidence="1" type="ORF">CFBP7129_25155</name>
</gene>
<protein>
    <recommendedName>
        <fullName evidence="3">Lipoprotein</fullName>
    </recommendedName>
</protein>
<evidence type="ECO:0000313" key="2">
    <source>
        <dbReference type="Proteomes" id="UP000298649"/>
    </source>
</evidence>
<dbReference type="EMBL" id="CP039923">
    <property type="protein sequence ID" value="QCL97400.1"/>
    <property type="molecule type" value="Genomic_DNA"/>
</dbReference>
<dbReference type="Proteomes" id="UP000298649">
    <property type="component" value="Chromosome linear"/>
</dbReference>
<evidence type="ECO:0008006" key="3">
    <source>
        <dbReference type="Google" id="ProtNLM"/>
    </source>
</evidence>
<dbReference type="PROSITE" id="PS51257">
    <property type="entry name" value="PROKAR_LIPOPROTEIN"/>
    <property type="match status" value="1"/>
</dbReference>
<reference evidence="1 2" key="1">
    <citation type="submission" date="2019-04" db="EMBL/GenBank/DDBJ databases">
        <title>Complete genome sequence of Agrobacterium tumefaciens CFBP7129.</title>
        <authorList>
            <person name="Haryono M."/>
            <person name="Lin Y.-C."/>
            <person name="Lai E.-M."/>
            <person name="Kuo C.-H."/>
        </authorList>
    </citation>
    <scope>NUCLEOTIDE SEQUENCE [LARGE SCALE GENOMIC DNA]</scope>
    <source>
        <strain evidence="1 2">CFBP7129</strain>
    </source>
</reference>